<evidence type="ECO:0000313" key="4">
    <source>
        <dbReference type="EnsemblMetazoa" id="tetur117g00110.1"/>
    </source>
</evidence>
<proteinExistence type="inferred from homology"/>
<name>A0A158P515_TETUR</name>
<evidence type="ECO:0000256" key="3">
    <source>
        <dbReference type="ARBA" id="ARBA00023163"/>
    </source>
</evidence>
<dbReference type="GeneID" id="112539815"/>
<evidence type="ECO:0000256" key="2">
    <source>
        <dbReference type="ARBA" id="ARBA00023125"/>
    </source>
</evidence>
<dbReference type="KEGG" id="tut:112539815"/>
<dbReference type="Gene3D" id="3.30.310.10">
    <property type="entry name" value="TATA-Binding Protein"/>
    <property type="match status" value="2"/>
</dbReference>
<dbReference type="OrthoDB" id="2127950at2759"/>
<dbReference type="STRING" id="32264.A0A158P515"/>
<comment type="similarity">
    <text evidence="1">Belongs to the TBP family.</text>
</comment>
<protein>
    <recommendedName>
        <fullName evidence="6">TATA-box-binding protein</fullName>
    </recommendedName>
</protein>
<keyword evidence="2" id="KW-0238">DNA-binding</keyword>
<dbReference type="SUPFAM" id="SSF55945">
    <property type="entry name" value="TATA-box binding protein-like"/>
    <property type="match status" value="2"/>
</dbReference>
<evidence type="ECO:0008006" key="6">
    <source>
        <dbReference type="Google" id="ProtNLM"/>
    </source>
</evidence>
<reference evidence="5" key="1">
    <citation type="submission" date="2011-08" db="EMBL/GenBank/DDBJ databases">
        <authorList>
            <person name="Rombauts S."/>
        </authorList>
    </citation>
    <scope>NUCLEOTIDE SEQUENCE</scope>
    <source>
        <strain evidence="5">London</strain>
    </source>
</reference>
<dbReference type="OMA" id="QEIYPDN"/>
<dbReference type="GO" id="GO:0003677">
    <property type="term" value="F:DNA binding"/>
    <property type="evidence" value="ECO:0007669"/>
    <property type="project" value="UniProtKB-KW"/>
</dbReference>
<dbReference type="GO" id="GO:0006352">
    <property type="term" value="P:DNA-templated transcription initiation"/>
    <property type="evidence" value="ECO:0007669"/>
    <property type="project" value="InterPro"/>
</dbReference>
<sequence length="163" mass="18227">MSSNSHSYTIDNIVSLWKIDGSIKLDIDNSKRKKKFNAQVIRKSGVFLVFASGKVIATGFKDVTKAGATLQEIYPDNKVSFVKVVNITAHSFVPYTFNIRELIDSYDDTTYEPEIYPAVYIKLNGLTLIYYSTGSIIITGAKELPQIDDALAQFSRRTVQMGI</sequence>
<dbReference type="RefSeq" id="XP_025018372.1">
    <property type="nucleotide sequence ID" value="XM_025162604.1"/>
</dbReference>
<organism evidence="4 5">
    <name type="scientific">Tetranychus urticae</name>
    <name type="common">Two-spotted spider mite</name>
    <dbReference type="NCBI Taxonomy" id="32264"/>
    <lineage>
        <taxon>Eukaryota</taxon>
        <taxon>Metazoa</taxon>
        <taxon>Ecdysozoa</taxon>
        <taxon>Arthropoda</taxon>
        <taxon>Chelicerata</taxon>
        <taxon>Arachnida</taxon>
        <taxon>Acari</taxon>
        <taxon>Acariformes</taxon>
        <taxon>Trombidiformes</taxon>
        <taxon>Prostigmata</taxon>
        <taxon>Eleutherengona</taxon>
        <taxon>Raphignathae</taxon>
        <taxon>Tetranychoidea</taxon>
        <taxon>Tetranychidae</taxon>
        <taxon>Tetranychus</taxon>
    </lineage>
</organism>
<dbReference type="Proteomes" id="UP000015104">
    <property type="component" value="Unassembled WGS sequence"/>
</dbReference>
<dbReference type="AlphaFoldDB" id="A0A158P515"/>
<dbReference type="Pfam" id="PF00352">
    <property type="entry name" value="TBP"/>
    <property type="match status" value="1"/>
</dbReference>
<reference evidence="4" key="2">
    <citation type="submission" date="2016-04" db="UniProtKB">
        <authorList>
            <consortium name="EnsemblMetazoa"/>
        </authorList>
    </citation>
    <scope>IDENTIFICATION</scope>
</reference>
<dbReference type="InterPro" id="IPR000814">
    <property type="entry name" value="TBP"/>
</dbReference>
<dbReference type="InterPro" id="IPR012295">
    <property type="entry name" value="TBP_dom_sf"/>
</dbReference>
<keyword evidence="5" id="KW-1185">Reference proteome</keyword>
<dbReference type="EnsemblMetazoa" id="tetur117g00110.1">
    <property type="protein sequence ID" value="tetur117g00110.1"/>
    <property type="gene ID" value="tetur117g00110"/>
</dbReference>
<evidence type="ECO:0000256" key="1">
    <source>
        <dbReference type="ARBA" id="ARBA00005560"/>
    </source>
</evidence>
<dbReference type="EMBL" id="CAEY01000057">
    <property type="status" value="NOT_ANNOTATED_CDS"/>
    <property type="molecule type" value="Genomic_DNA"/>
</dbReference>
<keyword evidence="3" id="KW-0804">Transcription</keyword>
<evidence type="ECO:0000313" key="5">
    <source>
        <dbReference type="Proteomes" id="UP000015104"/>
    </source>
</evidence>
<dbReference type="PANTHER" id="PTHR10126">
    <property type="entry name" value="TATA-BOX BINDING PROTEIN"/>
    <property type="match status" value="1"/>
</dbReference>
<accession>A0A158P515</accession>